<dbReference type="Gene3D" id="3.40.800.10">
    <property type="entry name" value="Ureohydrolase domain"/>
    <property type="match status" value="1"/>
</dbReference>
<evidence type="ECO:0000256" key="1">
    <source>
        <dbReference type="PROSITE-ProRule" id="PRU00742"/>
    </source>
</evidence>
<keyword evidence="2" id="KW-0732">Signal</keyword>
<comment type="similarity">
    <text evidence="1">Belongs to the arginase family.</text>
</comment>
<dbReference type="PANTHER" id="PTHR11358:SF28">
    <property type="entry name" value="HYPOTHETICAL ARGINASE FAMILY PROTEIN (EUROFUNG)"/>
    <property type="match status" value="1"/>
</dbReference>
<dbReference type="InterPro" id="IPR006035">
    <property type="entry name" value="Ureohydrolase"/>
</dbReference>
<dbReference type="OrthoDB" id="288726at2759"/>
<dbReference type="Pfam" id="PF00491">
    <property type="entry name" value="Arginase"/>
    <property type="match status" value="1"/>
</dbReference>
<dbReference type="AlphaFoldDB" id="A0A1Q8RZ51"/>
<dbReference type="GO" id="GO:0008783">
    <property type="term" value="F:agmatinase activity"/>
    <property type="evidence" value="ECO:0007669"/>
    <property type="project" value="TreeGrafter"/>
</dbReference>
<evidence type="ECO:0000313" key="4">
    <source>
        <dbReference type="Proteomes" id="UP000186583"/>
    </source>
</evidence>
<dbReference type="GO" id="GO:0046872">
    <property type="term" value="F:metal ion binding"/>
    <property type="evidence" value="ECO:0007669"/>
    <property type="project" value="InterPro"/>
</dbReference>
<comment type="caution">
    <text evidence="3">The sequence shown here is derived from an EMBL/GenBank/DDBJ whole genome shotgun (WGS) entry which is preliminary data.</text>
</comment>
<proteinExistence type="inferred from homology"/>
<evidence type="ECO:0000313" key="3">
    <source>
        <dbReference type="EMBL" id="OLN92818.1"/>
    </source>
</evidence>
<dbReference type="GO" id="GO:0033389">
    <property type="term" value="P:putrescine biosynthetic process from arginine, via agmatine"/>
    <property type="evidence" value="ECO:0007669"/>
    <property type="project" value="TreeGrafter"/>
</dbReference>
<name>A0A1Q8RZ51_9PEZI</name>
<protein>
    <submittedName>
        <fullName evidence="3">Putative agmatinase 1-like protein 2</fullName>
    </submittedName>
</protein>
<dbReference type="Proteomes" id="UP000186583">
    <property type="component" value="Unassembled WGS sequence"/>
</dbReference>
<feature type="signal peptide" evidence="2">
    <location>
        <begin position="1"/>
        <end position="16"/>
    </location>
</feature>
<gene>
    <name evidence="3" type="ORF">CCHL11_06706</name>
</gene>
<organism evidence="3 4">
    <name type="scientific">Colletotrichum chlorophyti</name>
    <dbReference type="NCBI Taxonomy" id="708187"/>
    <lineage>
        <taxon>Eukaryota</taxon>
        <taxon>Fungi</taxon>
        <taxon>Dikarya</taxon>
        <taxon>Ascomycota</taxon>
        <taxon>Pezizomycotina</taxon>
        <taxon>Sordariomycetes</taxon>
        <taxon>Hypocreomycetidae</taxon>
        <taxon>Glomerellales</taxon>
        <taxon>Glomerellaceae</taxon>
        <taxon>Colletotrichum</taxon>
    </lineage>
</organism>
<sequence length="251" mass="27875">MHLSPIALLFFESVLAWKVPHQAFRDSASPHDHQMPLGFVNEEEVDILGASSFAGLRTFANLPFVNCFSDEGTEALKYDIAIFGAPHDTVSRHSHPNPHIHSNAHSTNAHRQLLVAQELDLGPQLFERAVRGKGLENGIYTPVGMHYRRIPRRMSCRNPLQSWATVVDCGDARLTWLDNSVALKRLDKSHALDTYEQQVISGRPAANSSVSSTPRILTLGGDHTTTLSALRSTYQRWGPVSVIHFDSHIGE</sequence>
<dbReference type="PROSITE" id="PS51409">
    <property type="entry name" value="ARGINASE_2"/>
    <property type="match status" value="1"/>
</dbReference>
<dbReference type="STRING" id="708187.A0A1Q8RZ51"/>
<dbReference type="EMBL" id="MPGH01000059">
    <property type="protein sequence ID" value="OLN92818.1"/>
    <property type="molecule type" value="Genomic_DNA"/>
</dbReference>
<dbReference type="PANTHER" id="PTHR11358">
    <property type="entry name" value="ARGINASE/AGMATINASE"/>
    <property type="match status" value="1"/>
</dbReference>
<dbReference type="SUPFAM" id="SSF52768">
    <property type="entry name" value="Arginase/deacetylase"/>
    <property type="match status" value="1"/>
</dbReference>
<evidence type="ECO:0000256" key="2">
    <source>
        <dbReference type="SAM" id="SignalP"/>
    </source>
</evidence>
<dbReference type="InterPro" id="IPR023696">
    <property type="entry name" value="Ureohydrolase_dom_sf"/>
</dbReference>
<feature type="chain" id="PRO_5012412463" evidence="2">
    <location>
        <begin position="17"/>
        <end position="251"/>
    </location>
</feature>
<reference evidence="3 4" key="1">
    <citation type="submission" date="2016-11" db="EMBL/GenBank/DDBJ databases">
        <title>Draft Genome Assembly of Colletotrichum chlorophyti a pathogen of herbaceous plants.</title>
        <authorList>
            <person name="Gan P."/>
            <person name="Narusaka M."/>
            <person name="Tsushima A."/>
            <person name="Narusaka Y."/>
            <person name="Takano Y."/>
            <person name="Shirasu K."/>
        </authorList>
    </citation>
    <scope>NUCLEOTIDE SEQUENCE [LARGE SCALE GENOMIC DNA]</scope>
    <source>
        <strain evidence="3 4">NTL11</strain>
    </source>
</reference>
<accession>A0A1Q8RZ51</accession>
<keyword evidence="4" id="KW-1185">Reference proteome</keyword>